<dbReference type="PANTHER" id="PTHR42852">
    <property type="entry name" value="THIOL:DISULFIDE INTERCHANGE PROTEIN DSBE"/>
    <property type="match status" value="1"/>
</dbReference>
<dbReference type="Gene3D" id="3.40.30.10">
    <property type="entry name" value="Glutaredoxin"/>
    <property type="match status" value="1"/>
</dbReference>
<dbReference type="InterPro" id="IPR050553">
    <property type="entry name" value="Thioredoxin_ResA/DsbE_sf"/>
</dbReference>
<reference evidence="7 8" key="1">
    <citation type="submission" date="2020-08" db="EMBL/GenBank/DDBJ databases">
        <title>Genomic Encyclopedia of Type Strains, Phase III (KMG-III): the genomes of soil and plant-associated and newly described type strains.</title>
        <authorList>
            <person name="Whitman W."/>
        </authorList>
    </citation>
    <scope>NUCLEOTIDE SEQUENCE [LARGE SCALE GENOMIC DNA]</scope>
    <source>
        <strain evidence="7 8">CECT 5862</strain>
    </source>
</reference>
<evidence type="ECO:0000259" key="6">
    <source>
        <dbReference type="PROSITE" id="PS51352"/>
    </source>
</evidence>
<dbReference type="PROSITE" id="PS00194">
    <property type="entry name" value="THIOREDOXIN_1"/>
    <property type="match status" value="1"/>
</dbReference>
<dbReference type="CDD" id="cd02966">
    <property type="entry name" value="TlpA_like_family"/>
    <property type="match status" value="1"/>
</dbReference>
<dbReference type="PROSITE" id="PS51352">
    <property type="entry name" value="THIOREDOXIN_2"/>
    <property type="match status" value="1"/>
</dbReference>
<dbReference type="InterPro" id="IPR000866">
    <property type="entry name" value="AhpC/TSA"/>
</dbReference>
<dbReference type="GO" id="GO:0016209">
    <property type="term" value="F:antioxidant activity"/>
    <property type="evidence" value="ECO:0007669"/>
    <property type="project" value="InterPro"/>
</dbReference>
<sequence>MGKYRKTTQIVILIGVLLLGGYAIGKALFASDDGGLPKIGEKPPEFALLGEDQEAHKLSDYEGKALVINFWGTFCPPCVIETPEFQRQYEKWTSMGKPFEIIGINLGEDSLTVRNFVQQYGLTYEMLYDKGRKIMAKYGVESFPTTFFVKPDGTIMDIFVGGMTEEDIDKRVTKLLQS</sequence>
<feature type="domain" description="Thioredoxin" evidence="6">
    <location>
        <begin position="37"/>
        <end position="177"/>
    </location>
</feature>
<evidence type="ECO:0000256" key="5">
    <source>
        <dbReference type="ARBA" id="ARBA00023284"/>
    </source>
</evidence>
<dbReference type="EMBL" id="JACHXK010000002">
    <property type="protein sequence ID" value="MBB3109240.1"/>
    <property type="molecule type" value="Genomic_DNA"/>
</dbReference>
<dbReference type="GO" id="GO:0030313">
    <property type="term" value="C:cell envelope"/>
    <property type="evidence" value="ECO:0007669"/>
    <property type="project" value="UniProtKB-SubCell"/>
</dbReference>
<keyword evidence="8" id="KW-1185">Reference proteome</keyword>
<evidence type="ECO:0000313" key="8">
    <source>
        <dbReference type="Proteomes" id="UP000570361"/>
    </source>
</evidence>
<evidence type="ECO:0000256" key="2">
    <source>
        <dbReference type="ARBA" id="ARBA00022748"/>
    </source>
</evidence>
<dbReference type="GO" id="GO:0016491">
    <property type="term" value="F:oxidoreductase activity"/>
    <property type="evidence" value="ECO:0007669"/>
    <property type="project" value="InterPro"/>
</dbReference>
<dbReference type="PANTHER" id="PTHR42852:SF6">
    <property type="entry name" value="THIOL:DISULFIDE INTERCHANGE PROTEIN DSBE"/>
    <property type="match status" value="1"/>
</dbReference>
<name>A0A7W5FLH7_9BACL</name>
<dbReference type="GO" id="GO:0017004">
    <property type="term" value="P:cytochrome complex assembly"/>
    <property type="evidence" value="ECO:0007669"/>
    <property type="project" value="UniProtKB-KW"/>
</dbReference>
<dbReference type="SUPFAM" id="SSF52833">
    <property type="entry name" value="Thioredoxin-like"/>
    <property type="match status" value="1"/>
</dbReference>
<dbReference type="AlphaFoldDB" id="A0A7W5FLH7"/>
<dbReference type="InterPro" id="IPR036249">
    <property type="entry name" value="Thioredoxin-like_sf"/>
</dbReference>
<keyword evidence="3" id="KW-0735">Signal-anchor</keyword>
<proteinExistence type="predicted"/>
<dbReference type="Pfam" id="PF00578">
    <property type="entry name" value="AhpC-TSA"/>
    <property type="match status" value="1"/>
</dbReference>
<keyword evidence="5" id="KW-0676">Redox-active center</keyword>
<keyword evidence="2" id="KW-0201">Cytochrome c-type biogenesis</keyword>
<dbReference type="InterPro" id="IPR017937">
    <property type="entry name" value="Thioredoxin_CS"/>
</dbReference>
<dbReference type="InterPro" id="IPR013766">
    <property type="entry name" value="Thioredoxin_domain"/>
</dbReference>
<gene>
    <name evidence="7" type="ORF">FHS18_001292</name>
</gene>
<evidence type="ECO:0000256" key="3">
    <source>
        <dbReference type="ARBA" id="ARBA00022968"/>
    </source>
</evidence>
<keyword evidence="4" id="KW-1015">Disulfide bond</keyword>
<evidence type="ECO:0000256" key="4">
    <source>
        <dbReference type="ARBA" id="ARBA00023157"/>
    </source>
</evidence>
<evidence type="ECO:0000313" key="7">
    <source>
        <dbReference type="EMBL" id="MBB3109240.1"/>
    </source>
</evidence>
<keyword evidence="3" id="KW-0812">Transmembrane</keyword>
<evidence type="ECO:0000256" key="1">
    <source>
        <dbReference type="ARBA" id="ARBA00004196"/>
    </source>
</evidence>
<dbReference type="RefSeq" id="WP_183598117.1">
    <property type="nucleotide sequence ID" value="NZ_JACHXK010000002.1"/>
</dbReference>
<dbReference type="Proteomes" id="UP000570361">
    <property type="component" value="Unassembled WGS sequence"/>
</dbReference>
<organism evidence="7 8">
    <name type="scientific">Paenibacillus phyllosphaerae</name>
    <dbReference type="NCBI Taxonomy" id="274593"/>
    <lineage>
        <taxon>Bacteria</taxon>
        <taxon>Bacillati</taxon>
        <taxon>Bacillota</taxon>
        <taxon>Bacilli</taxon>
        <taxon>Bacillales</taxon>
        <taxon>Paenibacillaceae</taxon>
        <taxon>Paenibacillus</taxon>
    </lineage>
</organism>
<protein>
    <submittedName>
        <fullName evidence="7">Peroxiredoxin</fullName>
    </submittedName>
</protein>
<comment type="subcellular location">
    <subcellularLocation>
        <location evidence="1">Cell envelope</location>
    </subcellularLocation>
</comment>
<comment type="caution">
    <text evidence="7">The sequence shown here is derived from an EMBL/GenBank/DDBJ whole genome shotgun (WGS) entry which is preliminary data.</text>
</comment>
<accession>A0A7W5FLH7</accession>